<dbReference type="InterPro" id="IPR039210">
    <property type="entry name" value="OGFOD3"/>
</dbReference>
<feature type="non-terminal residue" evidence="9">
    <location>
        <position position="1"/>
    </location>
</feature>
<evidence type="ECO:0000256" key="4">
    <source>
        <dbReference type="ARBA" id="ARBA00023002"/>
    </source>
</evidence>
<dbReference type="Gene3D" id="2.60.120.620">
    <property type="entry name" value="q2cbj1_9rhob like domain"/>
    <property type="match status" value="1"/>
</dbReference>
<keyword evidence="7" id="KW-0472">Membrane</keyword>
<dbReference type="AlphaFoldDB" id="A0A7R8XJT6"/>
<keyword evidence="7" id="KW-1133">Transmembrane helix</keyword>
<dbReference type="Pfam" id="PF13640">
    <property type="entry name" value="2OG-FeII_Oxy_3"/>
    <property type="match status" value="1"/>
</dbReference>
<proteinExistence type="predicted"/>
<gene>
    <name evidence="9" type="ORF">DSTB1V02_LOCUS7157</name>
</gene>
<dbReference type="GO" id="GO:0051213">
    <property type="term" value="F:dioxygenase activity"/>
    <property type="evidence" value="ECO:0007669"/>
    <property type="project" value="UniProtKB-KW"/>
</dbReference>
<dbReference type="GO" id="GO:0005506">
    <property type="term" value="F:iron ion binding"/>
    <property type="evidence" value="ECO:0007669"/>
    <property type="project" value="InterPro"/>
</dbReference>
<keyword evidence="3" id="KW-0223">Dioxygenase</keyword>
<dbReference type="PANTHER" id="PTHR14650">
    <property type="entry name" value="PROLYL HYDROXYLASE-RELATED"/>
    <property type="match status" value="1"/>
</dbReference>
<dbReference type="InterPro" id="IPR006620">
    <property type="entry name" value="Pro_4_hyd_alph"/>
</dbReference>
<sequence length="336" mass="37733">MPAKEEGVRRRERGGGATSKKAKTPKEVKAAKGSEKSKDKESPEKGEESRREVRSLLTGNRVFSRVVLIIGLLFVVYLGSSKKEVILASRKESISKKQDVPCSKDYDEDQKKFPDCVPKRCCRLVTDSAVTESEAEFLQKFAKTALSLGGGAGGVSILDLHSGALSNGTQFINFYKVPEAKKLLTKKVLSTYQLIKMKVQQLVETQFGLKPWSLHLTYPTFFSQMTNKNPTENPNDEYWHVHVDKEVYDDFHYTSLLYLSNYGDDFTGGRFMYIDQDGVNRTVRNTVIPFEGRVSIFTSGSENTHRVERVESGVRYALTIGFTCNLDSKISDPVLP</sequence>
<dbReference type="OrthoDB" id="427071at2759"/>
<comment type="cofactor">
    <cofactor evidence="1">
        <name>L-ascorbate</name>
        <dbReference type="ChEBI" id="CHEBI:38290"/>
    </cofactor>
</comment>
<keyword evidence="5" id="KW-0408">Iron</keyword>
<evidence type="ECO:0000313" key="9">
    <source>
        <dbReference type="EMBL" id="CAD7247323.1"/>
    </source>
</evidence>
<dbReference type="InterPro" id="IPR044862">
    <property type="entry name" value="Pro_4_hyd_alph_FE2OG_OXY"/>
</dbReference>
<dbReference type="PROSITE" id="PS51471">
    <property type="entry name" value="FE2OG_OXY"/>
    <property type="match status" value="1"/>
</dbReference>
<accession>A0A7R8XJT6</accession>
<evidence type="ECO:0000256" key="1">
    <source>
        <dbReference type="ARBA" id="ARBA00001961"/>
    </source>
</evidence>
<evidence type="ECO:0000256" key="6">
    <source>
        <dbReference type="SAM" id="MobiDB-lite"/>
    </source>
</evidence>
<keyword evidence="7" id="KW-0812">Transmembrane</keyword>
<organism evidence="9">
    <name type="scientific">Darwinula stevensoni</name>
    <dbReference type="NCBI Taxonomy" id="69355"/>
    <lineage>
        <taxon>Eukaryota</taxon>
        <taxon>Metazoa</taxon>
        <taxon>Ecdysozoa</taxon>
        <taxon>Arthropoda</taxon>
        <taxon>Crustacea</taxon>
        <taxon>Oligostraca</taxon>
        <taxon>Ostracoda</taxon>
        <taxon>Podocopa</taxon>
        <taxon>Podocopida</taxon>
        <taxon>Darwinulocopina</taxon>
        <taxon>Darwinuloidea</taxon>
        <taxon>Darwinulidae</taxon>
        <taxon>Darwinula</taxon>
    </lineage>
</organism>
<feature type="region of interest" description="Disordered" evidence="6">
    <location>
        <begin position="1"/>
        <end position="53"/>
    </location>
</feature>
<name>A0A7R8XJT6_9CRUS</name>
<evidence type="ECO:0000313" key="10">
    <source>
        <dbReference type="Proteomes" id="UP000677054"/>
    </source>
</evidence>
<feature type="domain" description="Fe2OG dioxygenase" evidence="8">
    <location>
        <begin position="220"/>
        <end position="324"/>
    </location>
</feature>
<dbReference type="GO" id="GO:0016020">
    <property type="term" value="C:membrane"/>
    <property type="evidence" value="ECO:0007669"/>
    <property type="project" value="TreeGrafter"/>
</dbReference>
<dbReference type="Proteomes" id="UP000677054">
    <property type="component" value="Unassembled WGS sequence"/>
</dbReference>
<feature type="transmembrane region" description="Helical" evidence="7">
    <location>
        <begin position="62"/>
        <end position="80"/>
    </location>
</feature>
<keyword evidence="10" id="KW-1185">Reference proteome</keyword>
<dbReference type="PANTHER" id="PTHR14650:SF1">
    <property type="entry name" value="2-OXOGLUTARATE AND IRON-DEPENDENT OXYGENASE DOMAIN-CONTAINING PROTEIN 3"/>
    <property type="match status" value="1"/>
</dbReference>
<dbReference type="SMART" id="SM00702">
    <property type="entry name" value="P4Hc"/>
    <property type="match status" value="1"/>
</dbReference>
<keyword evidence="2" id="KW-0479">Metal-binding</keyword>
<evidence type="ECO:0000256" key="5">
    <source>
        <dbReference type="ARBA" id="ARBA00023004"/>
    </source>
</evidence>
<evidence type="ECO:0000259" key="8">
    <source>
        <dbReference type="PROSITE" id="PS51471"/>
    </source>
</evidence>
<reference evidence="9" key="1">
    <citation type="submission" date="2020-11" db="EMBL/GenBank/DDBJ databases">
        <authorList>
            <person name="Tran Van P."/>
        </authorList>
    </citation>
    <scope>NUCLEOTIDE SEQUENCE</scope>
</reference>
<dbReference type="GO" id="GO:0031418">
    <property type="term" value="F:L-ascorbic acid binding"/>
    <property type="evidence" value="ECO:0007669"/>
    <property type="project" value="InterPro"/>
</dbReference>
<protein>
    <recommendedName>
        <fullName evidence="8">Fe2OG dioxygenase domain-containing protein</fullName>
    </recommendedName>
</protein>
<evidence type="ECO:0000256" key="2">
    <source>
        <dbReference type="ARBA" id="ARBA00022723"/>
    </source>
</evidence>
<dbReference type="GO" id="GO:0016705">
    <property type="term" value="F:oxidoreductase activity, acting on paired donors, with incorporation or reduction of molecular oxygen"/>
    <property type="evidence" value="ECO:0007669"/>
    <property type="project" value="InterPro"/>
</dbReference>
<evidence type="ECO:0000256" key="7">
    <source>
        <dbReference type="SAM" id="Phobius"/>
    </source>
</evidence>
<keyword evidence="4" id="KW-0560">Oxidoreductase</keyword>
<dbReference type="InterPro" id="IPR005123">
    <property type="entry name" value="Oxoglu/Fe-dep_dioxygenase_dom"/>
</dbReference>
<dbReference type="EMBL" id="CAJPEV010001420">
    <property type="protein sequence ID" value="CAG0892539.1"/>
    <property type="molecule type" value="Genomic_DNA"/>
</dbReference>
<dbReference type="EMBL" id="LR900937">
    <property type="protein sequence ID" value="CAD7247323.1"/>
    <property type="molecule type" value="Genomic_DNA"/>
</dbReference>
<feature type="compositionally biased region" description="Basic and acidic residues" evidence="6">
    <location>
        <begin position="24"/>
        <end position="53"/>
    </location>
</feature>
<evidence type="ECO:0000256" key="3">
    <source>
        <dbReference type="ARBA" id="ARBA00022964"/>
    </source>
</evidence>